<evidence type="ECO:0000256" key="1">
    <source>
        <dbReference type="SAM" id="MobiDB-lite"/>
    </source>
</evidence>
<gene>
    <name evidence="2" type="primary">Nfu_g_1_025466</name>
</gene>
<reference evidence="2" key="2">
    <citation type="submission" date="2016-06" db="EMBL/GenBank/DDBJ databases">
        <title>The genome of a short-lived fish provides insights into sex chromosome evolution and the genetic control of aging.</title>
        <authorList>
            <person name="Reichwald K."/>
            <person name="Felder M."/>
            <person name="Petzold A."/>
            <person name="Koch P."/>
            <person name="Groth M."/>
            <person name="Platzer M."/>
        </authorList>
    </citation>
    <scope>NUCLEOTIDE SEQUENCE</scope>
    <source>
        <tissue evidence="2">Brain</tissue>
    </source>
</reference>
<organism evidence="2">
    <name type="scientific">Nothobranchius pienaari</name>
    <dbReference type="NCBI Taxonomy" id="704102"/>
    <lineage>
        <taxon>Eukaryota</taxon>
        <taxon>Metazoa</taxon>
        <taxon>Chordata</taxon>
        <taxon>Craniata</taxon>
        <taxon>Vertebrata</taxon>
        <taxon>Euteleostomi</taxon>
        <taxon>Actinopterygii</taxon>
        <taxon>Neopterygii</taxon>
        <taxon>Teleostei</taxon>
        <taxon>Neoteleostei</taxon>
        <taxon>Acanthomorphata</taxon>
        <taxon>Ovalentaria</taxon>
        <taxon>Atherinomorphae</taxon>
        <taxon>Cyprinodontiformes</taxon>
        <taxon>Nothobranchiidae</taxon>
        <taxon>Nothobranchius</taxon>
    </lineage>
</organism>
<feature type="region of interest" description="Disordered" evidence="1">
    <location>
        <begin position="1"/>
        <end position="32"/>
    </location>
</feature>
<accession>A0A1A8MXN5</accession>
<feature type="non-terminal residue" evidence="2">
    <location>
        <position position="97"/>
    </location>
</feature>
<dbReference type="EMBL" id="HAEF01020454">
    <property type="protein sequence ID" value="SBR61613.1"/>
    <property type="molecule type" value="Transcribed_RNA"/>
</dbReference>
<sequence length="97" mass="10419">FNPPAKQRCGGALSSSLPRGPQGINPHPCSPDRTAGGLALRAQLCYQRIMTPLAATAILLAQSSLYRRKSAQSSLIQASRGQRGSRVHRQTLLINAR</sequence>
<proteinExistence type="predicted"/>
<dbReference type="AlphaFoldDB" id="A0A1A8MXN5"/>
<name>A0A1A8MXN5_9TELE</name>
<feature type="non-terminal residue" evidence="2">
    <location>
        <position position="1"/>
    </location>
</feature>
<feature type="region of interest" description="Disordered" evidence="1">
    <location>
        <begin position="75"/>
        <end position="97"/>
    </location>
</feature>
<reference evidence="2" key="1">
    <citation type="submission" date="2016-05" db="EMBL/GenBank/DDBJ databases">
        <authorList>
            <person name="Lavstsen T."/>
            <person name="Jespersen J.S."/>
        </authorList>
    </citation>
    <scope>NUCLEOTIDE SEQUENCE</scope>
    <source>
        <tissue evidence="2">Brain</tissue>
    </source>
</reference>
<protein>
    <submittedName>
        <fullName evidence="2">Uncharacterized protein</fullName>
    </submittedName>
</protein>
<evidence type="ECO:0000313" key="2">
    <source>
        <dbReference type="EMBL" id="SBR61613.1"/>
    </source>
</evidence>